<evidence type="ECO:0000259" key="2">
    <source>
        <dbReference type="Pfam" id="PF17881"/>
    </source>
</evidence>
<feature type="transmembrane region" description="Helical" evidence="1">
    <location>
        <begin position="7"/>
        <end position="26"/>
    </location>
</feature>
<dbReference type="STRING" id="1313296.SAMN05661091_3684"/>
<keyword evidence="4" id="KW-1185">Reference proteome</keyword>
<name>A0A1X7HK30_9BACL</name>
<dbReference type="SUPFAM" id="SSF54403">
    <property type="entry name" value="Cystatin/monellin"/>
    <property type="match status" value="2"/>
</dbReference>
<dbReference type="RefSeq" id="WP_208914510.1">
    <property type="nucleotide sequence ID" value="NZ_LT840184.1"/>
</dbReference>
<sequence>MKKKTKWILLSISGFLLILLFIQIYYSNVMSGKWSEENAAIKAAQQYGGLMKKDKTYKSVWDKESIYWVVTGKDTENQDIIVWVKFTEENKPLDGAEAVHSEPLSGGISEAQMRNQIKSDLPGSVIERLVLGMYEGEYAWHLLYHLNNETKYRFYRFQDGSQIGEDIILPNQ</sequence>
<reference evidence="3 4" key="1">
    <citation type="submission" date="2017-04" db="EMBL/GenBank/DDBJ databases">
        <authorList>
            <person name="Afonso C.L."/>
            <person name="Miller P.J."/>
            <person name="Scott M.A."/>
            <person name="Spackman E."/>
            <person name="Goraichik I."/>
            <person name="Dimitrov K.M."/>
            <person name="Suarez D.L."/>
            <person name="Swayne D.E."/>
        </authorList>
    </citation>
    <scope>NUCLEOTIDE SEQUENCE [LARGE SCALE GENOMIC DNA]</scope>
    <source>
        <strain evidence="3 4">N3/975</strain>
    </source>
</reference>
<dbReference type="Gene3D" id="3.10.450.40">
    <property type="match status" value="2"/>
</dbReference>
<protein>
    <submittedName>
        <fullName evidence="3">Uncharacterized protein YpmB</fullName>
    </submittedName>
</protein>
<dbReference type="EMBL" id="LT840184">
    <property type="protein sequence ID" value="SMF87282.1"/>
    <property type="molecule type" value="Genomic_DNA"/>
</dbReference>
<dbReference type="InterPro" id="IPR046350">
    <property type="entry name" value="Cystatin_sf"/>
</dbReference>
<organism evidence="3 4">
    <name type="scientific">Paenibacillus uliginis N3/975</name>
    <dbReference type="NCBI Taxonomy" id="1313296"/>
    <lineage>
        <taxon>Bacteria</taxon>
        <taxon>Bacillati</taxon>
        <taxon>Bacillota</taxon>
        <taxon>Bacilli</taxon>
        <taxon>Bacillales</taxon>
        <taxon>Paenibacillaceae</taxon>
        <taxon>Paenibacillus</taxon>
    </lineage>
</organism>
<feature type="domain" description="Cell wall elongation regulator TseB-like" evidence="2">
    <location>
        <begin position="39"/>
        <end position="84"/>
    </location>
</feature>
<dbReference type="AlphaFoldDB" id="A0A1X7HK30"/>
<evidence type="ECO:0000256" key="1">
    <source>
        <dbReference type="SAM" id="Phobius"/>
    </source>
</evidence>
<evidence type="ECO:0000313" key="3">
    <source>
        <dbReference type="EMBL" id="SMF87282.1"/>
    </source>
</evidence>
<accession>A0A1X7HK30</accession>
<dbReference type="InterPro" id="IPR041401">
    <property type="entry name" value="TseB-like_dom"/>
</dbReference>
<proteinExistence type="predicted"/>
<keyword evidence="1" id="KW-1133">Transmembrane helix</keyword>
<keyword evidence="1" id="KW-0472">Membrane</keyword>
<keyword evidence="1" id="KW-0812">Transmembrane</keyword>
<gene>
    <name evidence="3" type="ORF">SAMN05661091_3684</name>
</gene>
<dbReference type="Proteomes" id="UP000192940">
    <property type="component" value="Chromosome I"/>
</dbReference>
<dbReference type="Pfam" id="PF17881">
    <property type="entry name" value="TseB"/>
    <property type="match status" value="1"/>
</dbReference>
<evidence type="ECO:0000313" key="4">
    <source>
        <dbReference type="Proteomes" id="UP000192940"/>
    </source>
</evidence>